<sequence>MEALLDGWVVSKPNRASGKAGNCINPQISRNNEYRQRSSKIQFLDISLQRRRRQHASTSEEVRVCLVKALTSVTEALEDLHFVIRACLMDGPIYGYWVPAFVGWK</sequence>
<proteinExistence type="predicted"/>
<name>A0A5J4X6D7_9EUKA</name>
<evidence type="ECO:0000313" key="2">
    <source>
        <dbReference type="Proteomes" id="UP000324800"/>
    </source>
</evidence>
<accession>A0A5J4X6D7</accession>
<protein>
    <submittedName>
        <fullName evidence="1">Uncharacterized protein</fullName>
    </submittedName>
</protein>
<gene>
    <name evidence="1" type="ORF">EZS28_002273</name>
</gene>
<reference evidence="1 2" key="1">
    <citation type="submission" date="2019-03" db="EMBL/GenBank/DDBJ databases">
        <title>Single cell metagenomics reveals metabolic interactions within the superorganism composed of flagellate Streblomastix strix and complex community of Bacteroidetes bacteria on its surface.</title>
        <authorList>
            <person name="Treitli S.C."/>
            <person name="Kolisko M."/>
            <person name="Husnik F."/>
            <person name="Keeling P."/>
            <person name="Hampl V."/>
        </authorList>
    </citation>
    <scope>NUCLEOTIDE SEQUENCE [LARGE SCALE GENOMIC DNA]</scope>
    <source>
        <strain evidence="1">ST1C</strain>
    </source>
</reference>
<comment type="caution">
    <text evidence="1">The sequence shown here is derived from an EMBL/GenBank/DDBJ whole genome shotgun (WGS) entry which is preliminary data.</text>
</comment>
<dbReference type="AlphaFoldDB" id="A0A5J4X6D7"/>
<dbReference type="Proteomes" id="UP000324800">
    <property type="component" value="Unassembled WGS sequence"/>
</dbReference>
<evidence type="ECO:0000313" key="1">
    <source>
        <dbReference type="EMBL" id="KAA6402205.1"/>
    </source>
</evidence>
<organism evidence="1 2">
    <name type="scientific">Streblomastix strix</name>
    <dbReference type="NCBI Taxonomy" id="222440"/>
    <lineage>
        <taxon>Eukaryota</taxon>
        <taxon>Metamonada</taxon>
        <taxon>Preaxostyla</taxon>
        <taxon>Oxymonadida</taxon>
        <taxon>Streblomastigidae</taxon>
        <taxon>Streblomastix</taxon>
    </lineage>
</organism>
<dbReference type="EMBL" id="SNRW01000272">
    <property type="protein sequence ID" value="KAA6402205.1"/>
    <property type="molecule type" value="Genomic_DNA"/>
</dbReference>